<evidence type="ECO:0000313" key="6">
    <source>
        <dbReference type="Proteomes" id="UP000198500"/>
    </source>
</evidence>
<dbReference type="Pfam" id="PF12625">
    <property type="entry name" value="Arabinose_bd"/>
    <property type="match status" value="1"/>
</dbReference>
<feature type="domain" description="HTH araC/xylS-type" evidence="4">
    <location>
        <begin position="244"/>
        <end position="342"/>
    </location>
</feature>
<dbReference type="Pfam" id="PF12833">
    <property type="entry name" value="HTH_18"/>
    <property type="match status" value="1"/>
</dbReference>
<dbReference type="Proteomes" id="UP000198500">
    <property type="component" value="Unassembled WGS sequence"/>
</dbReference>
<keyword evidence="2" id="KW-0238">DNA-binding</keyword>
<evidence type="ECO:0000256" key="3">
    <source>
        <dbReference type="ARBA" id="ARBA00023163"/>
    </source>
</evidence>
<dbReference type="GO" id="GO:0000976">
    <property type="term" value="F:transcription cis-regulatory region binding"/>
    <property type="evidence" value="ECO:0007669"/>
    <property type="project" value="TreeGrafter"/>
</dbReference>
<dbReference type="InterPro" id="IPR018060">
    <property type="entry name" value="HTH_AraC"/>
</dbReference>
<dbReference type="PROSITE" id="PS01124">
    <property type="entry name" value="HTH_ARAC_FAMILY_2"/>
    <property type="match status" value="1"/>
</dbReference>
<evidence type="ECO:0000256" key="1">
    <source>
        <dbReference type="ARBA" id="ARBA00023015"/>
    </source>
</evidence>
<organism evidence="5 6">
    <name type="scientific">Aidingimonas halophila</name>
    <dbReference type="NCBI Taxonomy" id="574349"/>
    <lineage>
        <taxon>Bacteria</taxon>
        <taxon>Pseudomonadati</taxon>
        <taxon>Pseudomonadota</taxon>
        <taxon>Gammaproteobacteria</taxon>
        <taxon>Oceanospirillales</taxon>
        <taxon>Halomonadaceae</taxon>
        <taxon>Aidingimonas</taxon>
    </lineage>
</organism>
<dbReference type="SMART" id="SM00342">
    <property type="entry name" value="HTH_ARAC"/>
    <property type="match status" value="1"/>
</dbReference>
<dbReference type="GO" id="GO:0003700">
    <property type="term" value="F:DNA-binding transcription factor activity"/>
    <property type="evidence" value="ECO:0007669"/>
    <property type="project" value="InterPro"/>
</dbReference>
<dbReference type="PANTHER" id="PTHR47894:SF1">
    <property type="entry name" value="HTH-TYPE TRANSCRIPTIONAL REGULATOR VQSM"/>
    <property type="match status" value="1"/>
</dbReference>
<keyword evidence="6" id="KW-1185">Reference proteome</keyword>
<proteinExistence type="predicted"/>
<dbReference type="PANTHER" id="PTHR47894">
    <property type="entry name" value="HTH-TYPE TRANSCRIPTIONAL REGULATOR GADX"/>
    <property type="match status" value="1"/>
</dbReference>
<reference evidence="5 6" key="1">
    <citation type="submission" date="2016-10" db="EMBL/GenBank/DDBJ databases">
        <authorList>
            <person name="de Groot N.N."/>
        </authorList>
    </citation>
    <scope>NUCLEOTIDE SEQUENCE [LARGE SCALE GENOMIC DNA]</scope>
    <source>
        <strain evidence="5 6">DSM 19219</strain>
    </source>
</reference>
<keyword evidence="3" id="KW-0804">Transcription</keyword>
<dbReference type="RefSeq" id="WP_175529851.1">
    <property type="nucleotide sequence ID" value="NZ_BMXH01000008.1"/>
</dbReference>
<dbReference type="AlphaFoldDB" id="A0A1H3EEN0"/>
<name>A0A1H3EEN0_9GAMM</name>
<accession>A0A1H3EEN0</accession>
<keyword evidence="1" id="KW-0805">Transcription regulation</keyword>
<dbReference type="SUPFAM" id="SSF46689">
    <property type="entry name" value="Homeodomain-like"/>
    <property type="match status" value="1"/>
</dbReference>
<dbReference type="Gene3D" id="1.10.10.60">
    <property type="entry name" value="Homeodomain-like"/>
    <property type="match status" value="1"/>
</dbReference>
<evidence type="ECO:0000256" key="2">
    <source>
        <dbReference type="ARBA" id="ARBA00023125"/>
    </source>
</evidence>
<evidence type="ECO:0000259" key="4">
    <source>
        <dbReference type="PROSITE" id="PS01124"/>
    </source>
</evidence>
<dbReference type="STRING" id="574349.SAMN05443545_107102"/>
<dbReference type="GO" id="GO:0005829">
    <property type="term" value="C:cytosol"/>
    <property type="evidence" value="ECO:0007669"/>
    <property type="project" value="TreeGrafter"/>
</dbReference>
<sequence length="354" mass="39291">MSQCERGSEFGDDTGATVAASAARFKIELLRRMGLDERKLCRQAGVDRTALSETHHRVRRADLLRLYALAELERSDVNVAVAGHELVDAGFLGITGYVMMTSATFGDALARLAHYAPLVDDDVAVTVCSEGKRTWLAASYSRGLRLPHGFTLAGVSGLMGFFRILLGHYPRIDEIALMHGKPCASHAGSLFGARLSFGQSRYAVALDTSELGNPLRTANAVLDDVHREVADTALNEIGSACCVRQVRDKVSEALVGRVPTIEDVARDLGVSKRTLQRNLHRCGTSYKAIINDTRRERAHQLLCYSNANLKEVAWLLGFSERNSFFRAHHHWYGMTPTQYRSRYAVRDDEREPLR</sequence>
<protein>
    <submittedName>
        <fullName evidence="5">Transcriptional regulator, AraC family</fullName>
    </submittedName>
</protein>
<dbReference type="EMBL" id="FNNI01000007">
    <property type="protein sequence ID" value="SDX77151.1"/>
    <property type="molecule type" value="Genomic_DNA"/>
</dbReference>
<dbReference type="InterPro" id="IPR009057">
    <property type="entry name" value="Homeodomain-like_sf"/>
</dbReference>
<dbReference type="InterPro" id="IPR032687">
    <property type="entry name" value="AraC-type_N"/>
</dbReference>
<evidence type="ECO:0000313" key="5">
    <source>
        <dbReference type="EMBL" id="SDX77151.1"/>
    </source>
</evidence>
<gene>
    <name evidence="5" type="ORF">SAMN05443545_107102</name>
</gene>